<name>A0A433WGP1_9BACT</name>
<accession>A0A433WGP1</accession>
<keyword evidence="2" id="KW-0186">Copper</keyword>
<dbReference type="PANTHER" id="PTHR12151:SF25">
    <property type="entry name" value="LINALOOL DEHYDRATASE_ISOMERASE DOMAIN-CONTAINING PROTEIN"/>
    <property type="match status" value="1"/>
</dbReference>
<feature type="binding site" evidence="2">
    <location>
        <position position="87"/>
    </location>
    <ligand>
        <name>Cu cation</name>
        <dbReference type="ChEBI" id="CHEBI:23378"/>
    </ligand>
</feature>
<protein>
    <submittedName>
        <fullName evidence="4">SCO family protein</fullName>
    </submittedName>
</protein>
<comment type="caution">
    <text evidence="4">The sequence shown here is derived from an EMBL/GenBank/DDBJ whole genome shotgun (WGS) entry which is preliminary data.</text>
</comment>
<dbReference type="PANTHER" id="PTHR12151">
    <property type="entry name" value="ELECTRON TRANSPORT PROTIN SCO1/SENC FAMILY MEMBER"/>
    <property type="match status" value="1"/>
</dbReference>
<evidence type="ECO:0000256" key="1">
    <source>
        <dbReference type="ARBA" id="ARBA00010996"/>
    </source>
</evidence>
<evidence type="ECO:0000313" key="5">
    <source>
        <dbReference type="Proteomes" id="UP000281028"/>
    </source>
</evidence>
<evidence type="ECO:0000313" key="4">
    <source>
        <dbReference type="EMBL" id="NSL87617.1"/>
    </source>
</evidence>
<keyword evidence="3" id="KW-1015">Disulfide bond</keyword>
<dbReference type="SUPFAM" id="SSF52833">
    <property type="entry name" value="Thioredoxin-like"/>
    <property type="match status" value="1"/>
</dbReference>
<dbReference type="AlphaFoldDB" id="A0A433WGP1"/>
<feature type="binding site" evidence="2">
    <location>
        <position position="172"/>
    </location>
    <ligand>
        <name>Cu cation</name>
        <dbReference type="ChEBI" id="CHEBI:23378"/>
    </ligand>
</feature>
<evidence type="ECO:0000256" key="2">
    <source>
        <dbReference type="PIRSR" id="PIRSR603782-1"/>
    </source>
</evidence>
<dbReference type="Proteomes" id="UP000281028">
    <property type="component" value="Unassembled WGS sequence"/>
</dbReference>
<dbReference type="InterPro" id="IPR003782">
    <property type="entry name" value="SCO1/SenC"/>
</dbReference>
<reference evidence="4" key="1">
    <citation type="submission" date="2020-05" db="EMBL/GenBank/DDBJ databases">
        <title>Chitinophaga laudate sp. nov., isolated from a tropical peat swamp.</title>
        <authorList>
            <person name="Goh C.B.S."/>
            <person name="Lee M.S."/>
            <person name="Parimannan S."/>
            <person name="Pasbakhsh P."/>
            <person name="Yule C.M."/>
            <person name="Rajandas H."/>
            <person name="Loke S."/>
            <person name="Croft L."/>
            <person name="Tan J.B.L."/>
        </authorList>
    </citation>
    <scope>NUCLEOTIDE SEQUENCE</scope>
    <source>
        <strain evidence="4">Mgbs1</strain>
    </source>
</reference>
<evidence type="ECO:0000256" key="3">
    <source>
        <dbReference type="PIRSR" id="PIRSR603782-2"/>
    </source>
</evidence>
<keyword evidence="5" id="KW-1185">Reference proteome</keyword>
<dbReference type="CDD" id="cd02968">
    <property type="entry name" value="SCO"/>
    <property type="match status" value="1"/>
</dbReference>
<dbReference type="GO" id="GO:0046872">
    <property type="term" value="F:metal ion binding"/>
    <property type="evidence" value="ECO:0007669"/>
    <property type="project" value="UniProtKB-KW"/>
</dbReference>
<organism evidence="4 5">
    <name type="scientific">Chitinophaga solisilvae</name>
    <dbReference type="NCBI Taxonomy" id="1233460"/>
    <lineage>
        <taxon>Bacteria</taxon>
        <taxon>Pseudomonadati</taxon>
        <taxon>Bacteroidota</taxon>
        <taxon>Chitinophagia</taxon>
        <taxon>Chitinophagales</taxon>
        <taxon>Chitinophagaceae</taxon>
        <taxon>Chitinophaga</taxon>
    </lineage>
</organism>
<dbReference type="InterPro" id="IPR036249">
    <property type="entry name" value="Thioredoxin-like_sf"/>
</dbReference>
<dbReference type="Pfam" id="PF02630">
    <property type="entry name" value="SCO1-SenC"/>
    <property type="match status" value="1"/>
</dbReference>
<keyword evidence="2" id="KW-0479">Metal-binding</keyword>
<dbReference type="PROSITE" id="PS51257">
    <property type="entry name" value="PROKAR_LIPOPROTEIN"/>
    <property type="match status" value="1"/>
</dbReference>
<dbReference type="Gene3D" id="3.40.30.10">
    <property type="entry name" value="Glutaredoxin"/>
    <property type="match status" value="1"/>
</dbReference>
<dbReference type="EMBL" id="RIAR02000001">
    <property type="protein sequence ID" value="NSL87617.1"/>
    <property type="molecule type" value="Genomic_DNA"/>
</dbReference>
<feature type="binding site" evidence="2">
    <location>
        <position position="83"/>
    </location>
    <ligand>
        <name>Cu cation</name>
        <dbReference type="ChEBI" id="CHEBI:23378"/>
    </ligand>
</feature>
<gene>
    <name evidence="4" type="ORF">ECE50_012290</name>
</gene>
<comment type="similarity">
    <text evidence="1">Belongs to the SCO1/2 family.</text>
</comment>
<feature type="disulfide bond" description="Redox-active" evidence="3">
    <location>
        <begin position="83"/>
        <end position="87"/>
    </location>
</feature>
<dbReference type="OrthoDB" id="9811998at2"/>
<proteinExistence type="inferred from homology"/>
<sequence>MRSIDIWVLVIFIMATGCKRPEKRLPVLGEPTVSKRFAGGREVYDSVYPVVPPFSFIDQDGLPVDENSFAGNIYVADFIFLSCPAICPKMTAEMKRVYDYYSTEERIRFISHTIDPVRDSVPRLKAYALSLNINDKKWKFVTGNQDSIYHLAEKGYFSNAYKDSTAPGGYAHSGGLLLIDKNRHIRGVYDGTNKQETYRLIGDIAILLKEPS</sequence>